<organism evidence="10 11">
    <name type="scientific">Dendrobium catenatum</name>
    <dbReference type="NCBI Taxonomy" id="906689"/>
    <lineage>
        <taxon>Eukaryota</taxon>
        <taxon>Viridiplantae</taxon>
        <taxon>Streptophyta</taxon>
        <taxon>Embryophyta</taxon>
        <taxon>Tracheophyta</taxon>
        <taxon>Spermatophyta</taxon>
        <taxon>Magnoliopsida</taxon>
        <taxon>Liliopsida</taxon>
        <taxon>Asparagales</taxon>
        <taxon>Orchidaceae</taxon>
        <taxon>Epidendroideae</taxon>
        <taxon>Malaxideae</taxon>
        <taxon>Dendrobiinae</taxon>
        <taxon>Dendrobium</taxon>
    </lineage>
</organism>
<dbReference type="FunFam" id="1.25.40.10:FF:000341">
    <property type="entry name" value="Pentatricopeptide repeat-containing protein chloroplastic"/>
    <property type="match status" value="1"/>
</dbReference>
<keyword evidence="8" id="KW-0472">Membrane</keyword>
<dbReference type="Pfam" id="PF20431">
    <property type="entry name" value="E_motif"/>
    <property type="match status" value="1"/>
</dbReference>
<dbReference type="InterPro" id="IPR046848">
    <property type="entry name" value="E_motif"/>
</dbReference>
<evidence type="ECO:0000259" key="9">
    <source>
        <dbReference type="Pfam" id="PF14432"/>
    </source>
</evidence>
<evidence type="ECO:0000256" key="4">
    <source>
        <dbReference type="ARBA" id="ARBA00022640"/>
    </source>
</evidence>
<dbReference type="Pfam" id="PF01535">
    <property type="entry name" value="PPR"/>
    <property type="match status" value="4"/>
</dbReference>
<evidence type="ECO:0000256" key="1">
    <source>
        <dbReference type="ARBA" id="ARBA00004229"/>
    </source>
</evidence>
<dbReference type="PANTHER" id="PTHR47926:SF377">
    <property type="entry name" value="OS04G0469400 PROTEIN"/>
    <property type="match status" value="1"/>
</dbReference>
<feature type="repeat" description="PPR" evidence="7">
    <location>
        <begin position="433"/>
        <end position="467"/>
    </location>
</feature>
<dbReference type="GO" id="GO:0003729">
    <property type="term" value="F:mRNA binding"/>
    <property type="evidence" value="ECO:0007669"/>
    <property type="project" value="UniProtKB-ARBA"/>
</dbReference>
<dbReference type="NCBIfam" id="TIGR00756">
    <property type="entry name" value="PPR"/>
    <property type="match status" value="5"/>
</dbReference>
<dbReference type="EMBL" id="KZ503378">
    <property type="protein sequence ID" value="PKU65121.1"/>
    <property type="molecule type" value="Genomic_DNA"/>
</dbReference>
<comment type="subcellular location">
    <subcellularLocation>
        <location evidence="1">Plastid</location>
        <location evidence="1">Chloroplast</location>
    </subcellularLocation>
</comment>
<accession>A0A2I0VNY8</accession>
<keyword evidence="8" id="KW-1133">Transmembrane helix</keyword>
<gene>
    <name evidence="10" type="primary">PCMP-H83</name>
    <name evidence="10" type="ORF">MA16_Dca004736</name>
</gene>
<dbReference type="Gene3D" id="1.25.40.10">
    <property type="entry name" value="Tetratricopeptide repeat domain"/>
    <property type="match status" value="6"/>
</dbReference>
<keyword evidence="5" id="KW-0677">Repeat</keyword>
<comment type="similarity">
    <text evidence="2">Belongs to the PPR family. PCMP-H subfamily.</text>
</comment>
<name>A0A2I0VNY8_9ASPA</name>
<keyword evidence="4" id="KW-0934">Plastid</keyword>
<keyword evidence="3" id="KW-0150">Chloroplast</keyword>
<reference evidence="10 11" key="1">
    <citation type="journal article" date="2016" name="Sci. Rep.">
        <title>The Dendrobium catenatum Lindl. genome sequence provides insights into polysaccharide synthase, floral development and adaptive evolution.</title>
        <authorList>
            <person name="Zhang G.Q."/>
            <person name="Xu Q."/>
            <person name="Bian C."/>
            <person name="Tsai W.C."/>
            <person name="Yeh C.M."/>
            <person name="Liu K.W."/>
            <person name="Yoshida K."/>
            <person name="Zhang L.S."/>
            <person name="Chang S.B."/>
            <person name="Chen F."/>
            <person name="Shi Y."/>
            <person name="Su Y.Y."/>
            <person name="Zhang Y.Q."/>
            <person name="Chen L.J."/>
            <person name="Yin Y."/>
            <person name="Lin M."/>
            <person name="Huang H."/>
            <person name="Deng H."/>
            <person name="Wang Z.W."/>
            <person name="Zhu S.L."/>
            <person name="Zhao X."/>
            <person name="Deng C."/>
            <person name="Niu S.C."/>
            <person name="Huang J."/>
            <person name="Wang M."/>
            <person name="Liu G.H."/>
            <person name="Yang H.J."/>
            <person name="Xiao X.J."/>
            <person name="Hsiao Y.Y."/>
            <person name="Wu W.L."/>
            <person name="Chen Y.Y."/>
            <person name="Mitsuda N."/>
            <person name="Ohme-Takagi M."/>
            <person name="Luo Y.B."/>
            <person name="Van de Peer Y."/>
            <person name="Liu Z.J."/>
        </authorList>
    </citation>
    <scope>NUCLEOTIDE SEQUENCE [LARGE SCALE GENOMIC DNA]</scope>
    <source>
        <tissue evidence="10">The whole plant</tissue>
    </source>
</reference>
<dbReference type="GO" id="GO:0009507">
    <property type="term" value="C:chloroplast"/>
    <property type="evidence" value="ECO:0007669"/>
    <property type="project" value="UniProtKB-SubCell"/>
</dbReference>
<dbReference type="GO" id="GO:0009451">
    <property type="term" value="P:RNA modification"/>
    <property type="evidence" value="ECO:0007669"/>
    <property type="project" value="InterPro"/>
</dbReference>
<dbReference type="Pfam" id="PF14432">
    <property type="entry name" value="DYW_deaminase"/>
    <property type="match status" value="1"/>
</dbReference>
<evidence type="ECO:0000256" key="7">
    <source>
        <dbReference type="PROSITE-ProRule" id="PRU00708"/>
    </source>
</evidence>
<feature type="repeat" description="PPR" evidence="7">
    <location>
        <begin position="634"/>
        <end position="668"/>
    </location>
</feature>
<dbReference type="InterPro" id="IPR011990">
    <property type="entry name" value="TPR-like_helical_dom_sf"/>
</dbReference>
<dbReference type="Pfam" id="PF13041">
    <property type="entry name" value="PPR_2"/>
    <property type="match status" value="5"/>
</dbReference>
<feature type="transmembrane region" description="Helical" evidence="8">
    <location>
        <begin position="77"/>
        <end position="97"/>
    </location>
</feature>
<dbReference type="FunFam" id="1.25.40.10:FF:000343">
    <property type="entry name" value="Pentatricopeptide repeat-containing protein At3g58590"/>
    <property type="match status" value="1"/>
</dbReference>
<evidence type="ECO:0000256" key="6">
    <source>
        <dbReference type="ARBA" id="ARBA00022946"/>
    </source>
</evidence>
<dbReference type="FunFam" id="1.25.40.10:FF:000690">
    <property type="entry name" value="Pentatricopeptide repeat-containing protein"/>
    <property type="match status" value="1"/>
</dbReference>
<evidence type="ECO:0000256" key="5">
    <source>
        <dbReference type="ARBA" id="ARBA00022737"/>
    </source>
</evidence>
<evidence type="ECO:0000313" key="10">
    <source>
        <dbReference type="EMBL" id="PKU65121.1"/>
    </source>
</evidence>
<keyword evidence="6" id="KW-0809">Transit peptide</keyword>
<feature type="repeat" description="PPR" evidence="7">
    <location>
        <begin position="332"/>
        <end position="366"/>
    </location>
</feature>
<evidence type="ECO:0000256" key="2">
    <source>
        <dbReference type="ARBA" id="ARBA00006643"/>
    </source>
</evidence>
<feature type="repeat" description="PPR" evidence="7">
    <location>
        <begin position="230"/>
        <end position="264"/>
    </location>
</feature>
<dbReference type="FunFam" id="1.25.40.10:FF:000073">
    <property type="entry name" value="Pentatricopeptide repeat-containing protein chloroplastic"/>
    <property type="match status" value="1"/>
</dbReference>
<dbReference type="PROSITE" id="PS51375">
    <property type="entry name" value="PPR"/>
    <property type="match status" value="6"/>
</dbReference>
<dbReference type="InterPro" id="IPR032867">
    <property type="entry name" value="DYW_dom"/>
</dbReference>
<feature type="repeat" description="PPR" evidence="7">
    <location>
        <begin position="534"/>
        <end position="568"/>
    </location>
</feature>
<dbReference type="AlphaFoldDB" id="A0A2I0VNY8"/>
<protein>
    <submittedName>
        <fullName evidence="10">Pentatricopeptide repeat-containing protein</fullName>
    </submittedName>
</protein>
<feature type="repeat" description="PPR" evidence="7">
    <location>
        <begin position="735"/>
        <end position="769"/>
    </location>
</feature>
<evidence type="ECO:0000256" key="3">
    <source>
        <dbReference type="ARBA" id="ARBA00022528"/>
    </source>
</evidence>
<evidence type="ECO:0000256" key="8">
    <source>
        <dbReference type="SAM" id="Phobius"/>
    </source>
</evidence>
<dbReference type="PANTHER" id="PTHR47926">
    <property type="entry name" value="PENTATRICOPEPTIDE REPEAT-CONTAINING PROTEIN"/>
    <property type="match status" value="1"/>
</dbReference>
<keyword evidence="11" id="KW-1185">Reference proteome</keyword>
<keyword evidence="8" id="KW-0812">Transmembrane</keyword>
<proteinExistence type="inferred from homology"/>
<dbReference type="InterPro" id="IPR002885">
    <property type="entry name" value="PPR_rpt"/>
</dbReference>
<feature type="domain" description="DYW" evidence="9">
    <location>
        <begin position="951"/>
        <end position="1024"/>
    </location>
</feature>
<sequence length="1079" mass="121273">MSRPYEDLIFDVAGHNYRRSNDAVQRSTNQTTPVLNRRKTAGNVTGGLTAGKPTVKILVVTGGIRRRKIAAKINRRGCGSCALFFLLSICTCILSNFSTAKNHSFLMALSFLLPPSISLKTPPLVFSVPRQKPETNTSLKELCKQGNLKEAFFSLVNPSNHLSQEAYSLILELCASQNVAAQGQQIHARILKTYSNSFDGFLHTKLLFMYGKCGCLNAAQQLFDELPQRTIFAWNALIWAYASNGKPESAIQLYWNMRMLGEMPDGCTFASVLKACGFVEDFHSGIEIHSFAIRCGLTSLGFVANALVSMYAKCGQLDLARKFFEWMPEKGDVVLWNSIISGCVQAANYFDAIYLFREMHRFGLSMNTYTAVSVLQACTELSLLKLGREVHCSLLKNNRSFELYEGNALVVMYTRSGCIPNAVRLFNEMNEKDNVSWNSLLSGYAQNCLYRKAVEIFYQMLQMGFQPDQVSLVTVASALGQLGNLLNGKEIHGYAIKRGFDSNLQMGNTLINMYAKFSLVNYSKFVFHGILNKDVISWTTMIACFAQHSYYLEAVELFRQALKEEIKADPMIIGSILLACSSLVCLSLLKQIHGYTIRHMLLDLVLENTFIDAYGECGEVRQALQIFSMIKTKDVVSWTSMMTCYVHNRLFNDALSLCVEMTKANIEPDVVALFSILSAIAGMASLMKGKEVHGFMMRRCLGIDGSVSSLLVDMYAQCGSIDESFKVFDGVKYKDLVLWTSIIDACGMHGRGRDAIDLFDKMETLGIVPDHIAFLALLYACSHSRLIMEGKLFFDKMINEHKLKPWPEHYACIVDLLGRAGKVEEAYEFIRKMPTKPTAPVWCALLGACRVHSNYEFGELAAKKLLELEPENPGNLVLISNSLAAMGKWQDVRELRSKMKQKGLKKDPACSWIEVGSKVHSFVARDKCHEDSSKVYAKLAEITQSLEKEAGYVADTRFVLHDVGEEEKIKMLYAHSERLAIAFGLIHIPPGSTIRITKNLRVCGDCHEYTKLLSKVFRRDITTKYAIHPRMMSSDFSLCTDRPDEVYHSSQDDVLWTHDLNRSSRRFTLFVPRRCPLDP</sequence>
<dbReference type="GO" id="GO:0008270">
    <property type="term" value="F:zinc ion binding"/>
    <property type="evidence" value="ECO:0007669"/>
    <property type="project" value="InterPro"/>
</dbReference>
<dbReference type="FunFam" id="1.25.40.10:FF:000395">
    <property type="entry name" value="Pentatricopeptide repeat-containing protein chloroplastic"/>
    <property type="match status" value="1"/>
</dbReference>
<dbReference type="Proteomes" id="UP000233837">
    <property type="component" value="Unassembled WGS sequence"/>
</dbReference>
<reference evidence="10 11" key="2">
    <citation type="journal article" date="2017" name="Nature">
        <title>The Apostasia genome and the evolution of orchids.</title>
        <authorList>
            <person name="Zhang G.Q."/>
            <person name="Liu K.W."/>
            <person name="Li Z."/>
            <person name="Lohaus R."/>
            <person name="Hsiao Y.Y."/>
            <person name="Niu S.C."/>
            <person name="Wang J.Y."/>
            <person name="Lin Y.C."/>
            <person name="Xu Q."/>
            <person name="Chen L.J."/>
            <person name="Yoshida K."/>
            <person name="Fujiwara S."/>
            <person name="Wang Z.W."/>
            <person name="Zhang Y.Q."/>
            <person name="Mitsuda N."/>
            <person name="Wang M."/>
            <person name="Liu G.H."/>
            <person name="Pecoraro L."/>
            <person name="Huang H.X."/>
            <person name="Xiao X.J."/>
            <person name="Lin M."/>
            <person name="Wu X.Y."/>
            <person name="Wu W.L."/>
            <person name="Chen Y.Y."/>
            <person name="Chang S.B."/>
            <person name="Sakamoto S."/>
            <person name="Ohme-Takagi M."/>
            <person name="Yagi M."/>
            <person name="Zeng S.J."/>
            <person name="Shen C.Y."/>
            <person name="Yeh C.M."/>
            <person name="Luo Y.B."/>
            <person name="Tsai W.C."/>
            <person name="Van de Peer Y."/>
            <person name="Liu Z.J."/>
        </authorList>
    </citation>
    <scope>NUCLEOTIDE SEQUENCE [LARGE SCALE GENOMIC DNA]</scope>
    <source>
        <tissue evidence="10">The whole plant</tissue>
    </source>
</reference>
<evidence type="ECO:0000313" key="11">
    <source>
        <dbReference type="Proteomes" id="UP000233837"/>
    </source>
</evidence>
<dbReference type="InterPro" id="IPR046960">
    <property type="entry name" value="PPR_At4g14850-like_plant"/>
</dbReference>